<accession>A0ABU7CC53</accession>
<organism evidence="2 3">
    <name type="scientific">Ataeniobius toweri</name>
    <dbReference type="NCBI Taxonomy" id="208326"/>
    <lineage>
        <taxon>Eukaryota</taxon>
        <taxon>Metazoa</taxon>
        <taxon>Chordata</taxon>
        <taxon>Craniata</taxon>
        <taxon>Vertebrata</taxon>
        <taxon>Euteleostomi</taxon>
        <taxon>Actinopterygii</taxon>
        <taxon>Neopterygii</taxon>
        <taxon>Teleostei</taxon>
        <taxon>Neoteleostei</taxon>
        <taxon>Acanthomorphata</taxon>
        <taxon>Ovalentaria</taxon>
        <taxon>Atherinomorphae</taxon>
        <taxon>Cyprinodontiformes</taxon>
        <taxon>Goodeidae</taxon>
        <taxon>Ataeniobius</taxon>
    </lineage>
</organism>
<protein>
    <submittedName>
        <fullName evidence="2">Uncharacterized protein</fullName>
    </submittedName>
</protein>
<reference evidence="2 3" key="1">
    <citation type="submission" date="2021-07" db="EMBL/GenBank/DDBJ databases">
        <authorList>
            <person name="Palmer J.M."/>
        </authorList>
    </citation>
    <scope>NUCLEOTIDE SEQUENCE [LARGE SCALE GENOMIC DNA]</scope>
    <source>
        <strain evidence="2 3">AT_MEX2019</strain>
        <tissue evidence="2">Muscle</tissue>
    </source>
</reference>
<feature type="region of interest" description="Disordered" evidence="1">
    <location>
        <begin position="29"/>
        <end position="70"/>
    </location>
</feature>
<evidence type="ECO:0000256" key="1">
    <source>
        <dbReference type="SAM" id="MobiDB-lite"/>
    </source>
</evidence>
<keyword evidence="3" id="KW-1185">Reference proteome</keyword>
<proteinExistence type="predicted"/>
<name>A0ABU7CC53_9TELE</name>
<dbReference type="Proteomes" id="UP001345963">
    <property type="component" value="Unassembled WGS sequence"/>
</dbReference>
<feature type="non-terminal residue" evidence="2">
    <location>
        <position position="1"/>
    </location>
</feature>
<gene>
    <name evidence="2" type="ORF">ATANTOWER_021767</name>
</gene>
<evidence type="ECO:0000313" key="2">
    <source>
        <dbReference type="EMBL" id="MED6259379.1"/>
    </source>
</evidence>
<comment type="caution">
    <text evidence="2">The sequence shown here is derived from an EMBL/GenBank/DDBJ whole genome shotgun (WGS) entry which is preliminary data.</text>
</comment>
<evidence type="ECO:0000313" key="3">
    <source>
        <dbReference type="Proteomes" id="UP001345963"/>
    </source>
</evidence>
<sequence>GAGQSALQCLSVCQCGFFQSLAPVPANIPDQVQGNLEDLPDQDPADCPRFSTPRPASSEPCPPSNKPHWHLHQKKHSRRIIFVDSAPNLPLQALNNPPSWTPLHFPVTTPVLVRDP</sequence>
<dbReference type="EMBL" id="JAHUTI010083370">
    <property type="protein sequence ID" value="MED6259379.1"/>
    <property type="molecule type" value="Genomic_DNA"/>
</dbReference>